<dbReference type="PIRSF" id="PIRSF004553">
    <property type="entry name" value="CHP00095"/>
    <property type="match status" value="1"/>
</dbReference>
<dbReference type="GO" id="GO:0008168">
    <property type="term" value="F:methyltransferase activity"/>
    <property type="evidence" value="ECO:0007669"/>
    <property type="project" value="UniProtKB-KW"/>
</dbReference>
<gene>
    <name evidence="3" type="primary">rsmD</name>
    <name evidence="3" type="ORF">CSA56_14005</name>
</gene>
<evidence type="ECO:0000313" key="3">
    <source>
        <dbReference type="EMBL" id="PIE32806.1"/>
    </source>
</evidence>
<organism evidence="3 4">
    <name type="scientific">candidate division KSB3 bacterium</name>
    <dbReference type="NCBI Taxonomy" id="2044937"/>
    <lineage>
        <taxon>Bacteria</taxon>
        <taxon>candidate division KSB3</taxon>
    </lineage>
</organism>
<name>A0A2G6KAS1_9BACT</name>
<dbReference type="Pfam" id="PF03602">
    <property type="entry name" value="Cons_hypoth95"/>
    <property type="match status" value="1"/>
</dbReference>
<dbReference type="GO" id="GO:0031167">
    <property type="term" value="P:rRNA methylation"/>
    <property type="evidence" value="ECO:0007669"/>
    <property type="project" value="InterPro"/>
</dbReference>
<dbReference type="InterPro" id="IPR029063">
    <property type="entry name" value="SAM-dependent_MTases_sf"/>
</dbReference>
<dbReference type="PANTHER" id="PTHR43542:SF1">
    <property type="entry name" value="METHYLTRANSFERASE"/>
    <property type="match status" value="1"/>
</dbReference>
<dbReference type="CDD" id="cd02440">
    <property type="entry name" value="AdoMet_MTases"/>
    <property type="match status" value="1"/>
</dbReference>
<dbReference type="InterPro" id="IPR002052">
    <property type="entry name" value="DNA_methylase_N6_adenine_CS"/>
</dbReference>
<reference evidence="3 4" key="1">
    <citation type="submission" date="2017-10" db="EMBL/GenBank/DDBJ databases">
        <title>Novel microbial diversity and functional potential in the marine mammal oral microbiome.</title>
        <authorList>
            <person name="Dudek N.K."/>
            <person name="Sun C.L."/>
            <person name="Burstein D."/>
            <person name="Kantor R.S."/>
            <person name="Aliaga Goltsman D.S."/>
            <person name="Bik E.M."/>
            <person name="Thomas B.C."/>
            <person name="Banfield J.F."/>
            <person name="Relman D.A."/>
        </authorList>
    </citation>
    <scope>NUCLEOTIDE SEQUENCE [LARGE SCALE GENOMIC DNA]</scope>
    <source>
        <strain evidence="3">DOLJORAL78_47_16</strain>
    </source>
</reference>
<dbReference type="PANTHER" id="PTHR43542">
    <property type="entry name" value="METHYLTRANSFERASE"/>
    <property type="match status" value="1"/>
</dbReference>
<keyword evidence="2 3" id="KW-0808">Transferase</keyword>
<comment type="caution">
    <text evidence="3">The sequence shown here is derived from an EMBL/GenBank/DDBJ whole genome shotgun (WGS) entry which is preliminary data.</text>
</comment>
<dbReference type="Proteomes" id="UP000230821">
    <property type="component" value="Unassembled WGS sequence"/>
</dbReference>
<evidence type="ECO:0000256" key="2">
    <source>
        <dbReference type="ARBA" id="ARBA00022679"/>
    </source>
</evidence>
<dbReference type="GO" id="GO:0003676">
    <property type="term" value="F:nucleic acid binding"/>
    <property type="evidence" value="ECO:0007669"/>
    <property type="project" value="InterPro"/>
</dbReference>
<dbReference type="InterPro" id="IPR004398">
    <property type="entry name" value="RNA_MeTrfase_RsmD"/>
</dbReference>
<sequence>MTPPLRTFFVRIISGYLRGRTVFAPKGQKIRPTSDQVKETLFNILGARVVHATFLDLFAGSGNVGLEALSRHATQVVFVEKIPAHKQVITRNLRACSVESKSVVYCRDANKILRVLYKAGWKFDIIFLDPPYRHTKMLDDILMKIETYALLADSGQLVVEHTRTFVPPATIGNALTQIRQRRIGDTVLSFYQLRIDAYSSAMV</sequence>
<evidence type="ECO:0000313" key="4">
    <source>
        <dbReference type="Proteomes" id="UP000230821"/>
    </source>
</evidence>
<dbReference type="SUPFAM" id="SSF53335">
    <property type="entry name" value="S-adenosyl-L-methionine-dependent methyltransferases"/>
    <property type="match status" value="1"/>
</dbReference>
<protein>
    <submittedName>
        <fullName evidence="3">16S rRNA (Guanine(966)-N(2))-methyltransferase RsmD</fullName>
    </submittedName>
</protein>
<dbReference type="EMBL" id="PDSK01000107">
    <property type="protein sequence ID" value="PIE32806.1"/>
    <property type="molecule type" value="Genomic_DNA"/>
</dbReference>
<evidence type="ECO:0000256" key="1">
    <source>
        <dbReference type="ARBA" id="ARBA00022603"/>
    </source>
</evidence>
<dbReference type="NCBIfam" id="TIGR00095">
    <property type="entry name" value="16S rRNA (guanine(966)-N(2))-methyltransferase RsmD"/>
    <property type="match status" value="1"/>
</dbReference>
<accession>A0A2G6KAS1</accession>
<keyword evidence="1 3" id="KW-0489">Methyltransferase</keyword>
<dbReference type="AlphaFoldDB" id="A0A2G6KAS1"/>
<proteinExistence type="predicted"/>
<dbReference type="PROSITE" id="PS00092">
    <property type="entry name" value="N6_MTASE"/>
    <property type="match status" value="1"/>
</dbReference>
<dbReference type="Gene3D" id="3.40.50.150">
    <property type="entry name" value="Vaccinia Virus protein VP39"/>
    <property type="match status" value="1"/>
</dbReference>